<dbReference type="InterPro" id="IPR018644">
    <property type="entry name" value="DUF2071"/>
</dbReference>
<name>A0ABN0JRZ2_9GAMM</name>
<sequence>MNRHRLKWPSSRSVLRFLVLILSCRFVLQLRRMVMRILPFMRLQSQVSNVVYLSWLVDVEQVRQRYPDPVVLWEKQGKTIFTILTYQHQHFGFTFLGKLRQLMPSPRQSNWRFYLDESKPKTVIFEQVIVDQALYVIGGRLASDVMPAQYAPNFQHQRDENAIHTHIRMDEDYSFSSDIHITMQKRLPEAWQSLFSSWEEAVQFLVDQDHAWAEWVDQPTRMSQGDINMPVQFQQIQAAEIDKLQTPQLLQQFGLDDDAAAAAFTFVVPKLDFYVVGEKVLPESQ</sequence>
<keyword evidence="2" id="KW-1185">Reference proteome</keyword>
<evidence type="ECO:0000313" key="2">
    <source>
        <dbReference type="Proteomes" id="UP000013190"/>
    </source>
</evidence>
<organism evidence="1 2">
    <name type="scientific">Acinetobacter modestus</name>
    <dbReference type="NCBI Taxonomy" id="1776740"/>
    <lineage>
        <taxon>Bacteria</taxon>
        <taxon>Pseudomonadati</taxon>
        <taxon>Pseudomonadota</taxon>
        <taxon>Gammaproteobacteria</taxon>
        <taxon>Moraxellales</taxon>
        <taxon>Moraxellaceae</taxon>
        <taxon>Acinetobacter</taxon>
    </lineage>
</organism>
<evidence type="ECO:0008006" key="3">
    <source>
        <dbReference type="Google" id="ProtNLM"/>
    </source>
</evidence>
<protein>
    <recommendedName>
        <fullName evidence="3">DUF2071 domain-containing protein</fullName>
    </recommendedName>
</protein>
<gene>
    <name evidence="1" type="ORF">F992_00373</name>
</gene>
<reference evidence="2" key="1">
    <citation type="submission" date="2013-02" db="EMBL/GenBank/DDBJ databases">
        <title>The Genome Sequence of Acinetobacter sp. NIPH 236.</title>
        <authorList>
            <consortium name="The Broad Institute Genome Sequencing Platform"/>
            <consortium name="The Broad Institute Genome Sequencing Center for Infectious Disease"/>
            <person name="Cerqueira G."/>
            <person name="Feldgarden M."/>
            <person name="Courvalin P."/>
            <person name="Perichon B."/>
            <person name="Grillot-Courvalin C."/>
            <person name="Clermont D."/>
            <person name="Rocha E."/>
            <person name="Yoon E.-J."/>
            <person name="Nemec A."/>
            <person name="Walker B."/>
            <person name="Young S.K."/>
            <person name="Zeng Q."/>
            <person name="Gargeya S."/>
            <person name="Fitzgerald M."/>
            <person name="Haas B."/>
            <person name="Abouelleil A."/>
            <person name="Alvarado L."/>
            <person name="Arachchi H.M."/>
            <person name="Berlin A.M."/>
            <person name="Chapman S.B."/>
            <person name="Dewar J."/>
            <person name="Goldberg J."/>
            <person name="Griggs A."/>
            <person name="Gujja S."/>
            <person name="Hansen M."/>
            <person name="Howarth C."/>
            <person name="Imamovic A."/>
            <person name="Larimer J."/>
            <person name="McCowan C."/>
            <person name="Murphy C."/>
            <person name="Neiman D."/>
            <person name="Pearson M."/>
            <person name="Priest M."/>
            <person name="Roberts A."/>
            <person name="Saif S."/>
            <person name="Shea T."/>
            <person name="Sisk P."/>
            <person name="Sykes S."/>
            <person name="Wortman J."/>
            <person name="Nusbaum C."/>
            <person name="Birren B."/>
        </authorList>
    </citation>
    <scope>NUCLEOTIDE SEQUENCE [LARGE SCALE GENOMIC DNA]</scope>
    <source>
        <strain evidence="2">NIPH 236</strain>
    </source>
</reference>
<dbReference type="GeneID" id="92833808"/>
<accession>A0ABN0JRZ2</accession>
<dbReference type="RefSeq" id="WP_004659165.1">
    <property type="nucleotide sequence ID" value="NZ_BMDV01000005.1"/>
</dbReference>
<reference evidence="1 2" key="2">
    <citation type="journal article" date="2016" name="Int. J. Syst. Evol. Microbiol.">
        <title>Taxonomy of haemolytic and/or proteolytic strains of the genus Acinetobacter with the proposal of Acinetobacter courvalinii sp. nov. (genomic species 14 sensu Bouvet &amp; Jeanjean), Acinetobacter dispersus sp. nov. (genomic species 17), Acinetobacter modestus sp. nov., Acinetobacter proteolyticus sp. nov. and Acinetobacter vivianii sp. nov.</title>
        <authorList>
            <person name="Nemec A."/>
            <person name="Radolfova-Krizova L."/>
            <person name="Maixnerova M."/>
            <person name="Vrestiakova E."/>
            <person name="Jezek P."/>
            <person name="Sedo O."/>
        </authorList>
    </citation>
    <scope>NUCLEOTIDE SEQUENCE [LARGE SCALE GENOMIC DNA]</scope>
    <source>
        <strain evidence="1 2">NIPH 236</strain>
    </source>
</reference>
<evidence type="ECO:0000313" key="1">
    <source>
        <dbReference type="EMBL" id="ENU28263.1"/>
    </source>
</evidence>
<dbReference type="Pfam" id="PF09844">
    <property type="entry name" value="DUF2071"/>
    <property type="match status" value="1"/>
</dbReference>
<proteinExistence type="predicted"/>
<dbReference type="EMBL" id="APOJ01000015">
    <property type="protein sequence ID" value="ENU28263.1"/>
    <property type="molecule type" value="Genomic_DNA"/>
</dbReference>
<dbReference type="Proteomes" id="UP000013190">
    <property type="component" value="Unassembled WGS sequence"/>
</dbReference>
<comment type="caution">
    <text evidence="1">The sequence shown here is derived from an EMBL/GenBank/DDBJ whole genome shotgun (WGS) entry which is preliminary data.</text>
</comment>